<dbReference type="PROSITE" id="PS50071">
    <property type="entry name" value="HOMEOBOX_2"/>
    <property type="match status" value="1"/>
</dbReference>
<dbReference type="AlphaFoldDB" id="A0A194QI88"/>
<keyword evidence="3 5" id="KW-0371">Homeobox</keyword>
<evidence type="ECO:0000256" key="3">
    <source>
        <dbReference type="ARBA" id="ARBA00023155"/>
    </source>
</evidence>
<sequence>MESYEQIAYNNNNLKHNYNELKNDFYNYQETNSKSQHKEETNYRLKIDDNTNLTTPFSVKDILNINQNYYERNDMWKNERRINDIEPVYHQNQYCPDYVSQVYHNIPVHSNMEYWNPEYDHKVDEYYNYNQYYHNFYQTHEYQEVPVQTGESSTKLDSVERDPPSVMPPLGPVPDKTQQPILQNFNTYPKADVLETFNNITRKTTKAVVTNGKTDKKDKNTKRKPRILFSQTQVHALELRFRAQKYLTAPEREQLAKTLNLSPTQVKIWFQNRRYKSKRITTPEVSTSTDAKPSKSTGRKLYKPETEVNQIKIEHYVTTKTENEPVCDTNESMPIYFDDSLNYDNVQDKYYRHIDMEQNVGTSSDYTNIRENDYTEHNDIKKFYTMNYVC</sequence>
<evidence type="ECO:0000256" key="7">
    <source>
        <dbReference type="SAM" id="Coils"/>
    </source>
</evidence>
<evidence type="ECO:0000256" key="5">
    <source>
        <dbReference type="PROSITE-ProRule" id="PRU00108"/>
    </source>
</evidence>
<protein>
    <submittedName>
        <fullName evidence="9">Homeobox protein Nkx-2.6</fullName>
    </submittedName>
</protein>
<accession>A0A194QI88</accession>
<proteinExistence type="predicted"/>
<dbReference type="PANTHER" id="PTHR24340">
    <property type="entry name" value="HOMEOBOX PROTEIN NKX"/>
    <property type="match status" value="1"/>
</dbReference>
<feature type="domain" description="Homeobox" evidence="8">
    <location>
        <begin position="220"/>
        <end position="280"/>
    </location>
</feature>
<dbReference type="PROSITE" id="PS00027">
    <property type="entry name" value="HOMEOBOX_1"/>
    <property type="match status" value="1"/>
</dbReference>
<evidence type="ECO:0000313" key="10">
    <source>
        <dbReference type="Proteomes" id="UP000053268"/>
    </source>
</evidence>
<evidence type="ECO:0000256" key="6">
    <source>
        <dbReference type="RuleBase" id="RU000682"/>
    </source>
</evidence>
<dbReference type="Proteomes" id="UP000053268">
    <property type="component" value="Unassembled WGS sequence"/>
</dbReference>
<dbReference type="GO" id="GO:0005634">
    <property type="term" value="C:nucleus"/>
    <property type="evidence" value="ECO:0007669"/>
    <property type="project" value="UniProtKB-SubCell"/>
</dbReference>
<evidence type="ECO:0000313" key="9">
    <source>
        <dbReference type="EMBL" id="KPJ03166.1"/>
    </source>
</evidence>
<evidence type="ECO:0000256" key="1">
    <source>
        <dbReference type="ARBA" id="ARBA00004123"/>
    </source>
</evidence>
<dbReference type="PRINTS" id="PR00024">
    <property type="entry name" value="HOMEOBOX"/>
</dbReference>
<comment type="subcellular location">
    <subcellularLocation>
        <location evidence="1 5 6">Nucleus</location>
    </subcellularLocation>
</comment>
<dbReference type="GO" id="GO:0000978">
    <property type="term" value="F:RNA polymerase II cis-regulatory region sequence-specific DNA binding"/>
    <property type="evidence" value="ECO:0007669"/>
    <property type="project" value="TreeGrafter"/>
</dbReference>
<dbReference type="CDD" id="cd00086">
    <property type="entry name" value="homeodomain"/>
    <property type="match status" value="1"/>
</dbReference>
<name>A0A194QI88_PAPXU</name>
<dbReference type="SMART" id="SM00389">
    <property type="entry name" value="HOX"/>
    <property type="match status" value="1"/>
</dbReference>
<reference evidence="9 10" key="1">
    <citation type="journal article" date="2015" name="Nat. Commun.">
        <title>Outbred genome sequencing and CRISPR/Cas9 gene editing in butterflies.</title>
        <authorList>
            <person name="Li X."/>
            <person name="Fan D."/>
            <person name="Zhang W."/>
            <person name="Liu G."/>
            <person name="Zhang L."/>
            <person name="Zhao L."/>
            <person name="Fang X."/>
            <person name="Chen L."/>
            <person name="Dong Y."/>
            <person name="Chen Y."/>
            <person name="Ding Y."/>
            <person name="Zhao R."/>
            <person name="Feng M."/>
            <person name="Zhu Y."/>
            <person name="Feng Y."/>
            <person name="Jiang X."/>
            <person name="Zhu D."/>
            <person name="Xiang H."/>
            <person name="Feng X."/>
            <person name="Li S."/>
            <person name="Wang J."/>
            <person name="Zhang G."/>
            <person name="Kronforst M.R."/>
            <person name="Wang W."/>
        </authorList>
    </citation>
    <scope>NUCLEOTIDE SEQUENCE [LARGE SCALE GENOMIC DNA]</scope>
    <source>
        <strain evidence="9">Ya'a_city_454_Px</strain>
        <tissue evidence="9">Whole body</tissue>
    </source>
</reference>
<evidence type="ECO:0000256" key="2">
    <source>
        <dbReference type="ARBA" id="ARBA00023125"/>
    </source>
</evidence>
<gene>
    <name evidence="9" type="ORF">RR46_06324</name>
</gene>
<feature type="coiled-coil region" evidence="7">
    <location>
        <begin position="4"/>
        <end position="31"/>
    </location>
</feature>
<feature type="DNA-binding region" description="Homeobox" evidence="5">
    <location>
        <begin position="222"/>
        <end position="281"/>
    </location>
</feature>
<dbReference type="SUPFAM" id="SSF46689">
    <property type="entry name" value="Homeodomain-like"/>
    <property type="match status" value="1"/>
</dbReference>
<evidence type="ECO:0000259" key="8">
    <source>
        <dbReference type="PROSITE" id="PS50071"/>
    </source>
</evidence>
<keyword evidence="2 5" id="KW-0238">DNA-binding</keyword>
<keyword evidence="10" id="KW-1185">Reference proteome</keyword>
<dbReference type="Gene3D" id="1.10.10.60">
    <property type="entry name" value="Homeodomain-like"/>
    <property type="match status" value="1"/>
</dbReference>
<dbReference type="STRING" id="66420.A0A194QI88"/>
<dbReference type="Pfam" id="PF00046">
    <property type="entry name" value="Homeodomain"/>
    <property type="match status" value="1"/>
</dbReference>
<dbReference type="InterPro" id="IPR020479">
    <property type="entry name" value="HD_metazoa"/>
</dbReference>
<dbReference type="InterPro" id="IPR017970">
    <property type="entry name" value="Homeobox_CS"/>
</dbReference>
<dbReference type="InterPro" id="IPR009057">
    <property type="entry name" value="Homeodomain-like_sf"/>
</dbReference>
<evidence type="ECO:0000256" key="4">
    <source>
        <dbReference type="ARBA" id="ARBA00023242"/>
    </source>
</evidence>
<organism evidence="9 10">
    <name type="scientific">Papilio xuthus</name>
    <name type="common">Asian swallowtail butterfly</name>
    <dbReference type="NCBI Taxonomy" id="66420"/>
    <lineage>
        <taxon>Eukaryota</taxon>
        <taxon>Metazoa</taxon>
        <taxon>Ecdysozoa</taxon>
        <taxon>Arthropoda</taxon>
        <taxon>Hexapoda</taxon>
        <taxon>Insecta</taxon>
        <taxon>Pterygota</taxon>
        <taxon>Neoptera</taxon>
        <taxon>Endopterygota</taxon>
        <taxon>Lepidoptera</taxon>
        <taxon>Glossata</taxon>
        <taxon>Ditrysia</taxon>
        <taxon>Papilionoidea</taxon>
        <taxon>Papilionidae</taxon>
        <taxon>Papilioninae</taxon>
        <taxon>Papilio</taxon>
    </lineage>
</organism>
<keyword evidence="7" id="KW-0175">Coiled coil</keyword>
<dbReference type="InterPro" id="IPR050394">
    <property type="entry name" value="Homeobox_NK-like"/>
</dbReference>
<keyword evidence="4 5" id="KW-0539">Nucleus</keyword>
<dbReference type="InterPro" id="IPR001356">
    <property type="entry name" value="HD"/>
</dbReference>
<dbReference type="EMBL" id="KQ459193">
    <property type="protein sequence ID" value="KPJ03166.1"/>
    <property type="molecule type" value="Genomic_DNA"/>
</dbReference>
<dbReference type="GO" id="GO:0000981">
    <property type="term" value="F:DNA-binding transcription factor activity, RNA polymerase II-specific"/>
    <property type="evidence" value="ECO:0007669"/>
    <property type="project" value="InterPro"/>
</dbReference>
<dbReference type="GO" id="GO:0030154">
    <property type="term" value="P:cell differentiation"/>
    <property type="evidence" value="ECO:0007669"/>
    <property type="project" value="TreeGrafter"/>
</dbReference>